<accession>A0A923N0Z1</accession>
<gene>
    <name evidence="1" type="ORF">H8R25_04580</name>
</gene>
<keyword evidence="2" id="KW-1185">Reference proteome</keyword>
<dbReference type="RefSeq" id="WP_187017383.1">
    <property type="nucleotide sequence ID" value="NZ_JACRUK010000006.1"/>
</dbReference>
<reference evidence="1 2" key="1">
    <citation type="submission" date="2020-08" db="EMBL/GenBank/DDBJ databases">
        <title>Description of novel Flavobacterium F-392 isolate.</title>
        <authorList>
            <person name="Saticioglu I.B."/>
            <person name="Duman M."/>
            <person name="Altun S."/>
        </authorList>
    </citation>
    <scope>NUCLEOTIDE SEQUENCE [LARGE SCALE GENOMIC DNA]</scope>
    <source>
        <strain evidence="1 2">F-392</strain>
    </source>
</reference>
<organism evidence="1 2">
    <name type="scientific">Flavobacterium muglaense</name>
    <dbReference type="NCBI Taxonomy" id="2764716"/>
    <lineage>
        <taxon>Bacteria</taxon>
        <taxon>Pseudomonadati</taxon>
        <taxon>Bacteroidota</taxon>
        <taxon>Flavobacteriia</taxon>
        <taxon>Flavobacteriales</taxon>
        <taxon>Flavobacteriaceae</taxon>
        <taxon>Flavobacterium</taxon>
    </lineage>
</organism>
<dbReference type="EMBL" id="JACRUL010000006">
    <property type="protein sequence ID" value="MBC5843713.1"/>
    <property type="molecule type" value="Genomic_DNA"/>
</dbReference>
<protein>
    <submittedName>
        <fullName evidence="1">Uncharacterized protein</fullName>
    </submittedName>
</protein>
<dbReference type="AlphaFoldDB" id="A0A923N0Z1"/>
<dbReference type="Proteomes" id="UP000641454">
    <property type="component" value="Unassembled WGS sequence"/>
</dbReference>
<evidence type="ECO:0000313" key="1">
    <source>
        <dbReference type="EMBL" id="MBC5843713.1"/>
    </source>
</evidence>
<evidence type="ECO:0000313" key="2">
    <source>
        <dbReference type="Proteomes" id="UP000641454"/>
    </source>
</evidence>
<sequence length="122" mass="13597">MIKQLKYLIALFLAFGLIVNDGALVSSINSVEYYQFSNAIVSNDAKTARSKTVFFKQISAAQSVFSIPLTYLQFAISYSLSVPAILKTRTQLFQKITSFIAQNLFLNETITARNAHTSLYIA</sequence>
<comment type="caution">
    <text evidence="1">The sequence shown here is derived from an EMBL/GenBank/DDBJ whole genome shotgun (WGS) entry which is preliminary data.</text>
</comment>
<name>A0A923N0Z1_9FLAO</name>
<proteinExistence type="predicted"/>